<comment type="caution">
    <text evidence="2">The sequence shown here is derived from an EMBL/GenBank/DDBJ whole genome shotgun (WGS) entry which is preliminary data.</text>
</comment>
<sequence length="276" mass="28340">GSEATGGELAGPVVPTGLPPLMVARVAQAPVPAGDGCGLGLARSARAGMPGGYALAALGQRPVFSEASGVANEHLPLLRQDLQDRPRGRMLREVGLSHTMSAPAPPNHWPAVEESMHADVVRVHSYDGGPGHQRRWASKEEEAPERGAGSWMMQGPPGRALRHHGVLEPLSAAETRSVQFSFGCPAGEQESSGSGFTAMAAALEGSGSGTAGTAWPQPPQGTVLAQLPQAHVVVPHTLAASIVEPAGAGNSYSALASPEVAASEFGASEWRLLLDE</sequence>
<name>A0ABN9XIH6_9DINO</name>
<evidence type="ECO:0008006" key="4">
    <source>
        <dbReference type="Google" id="ProtNLM"/>
    </source>
</evidence>
<evidence type="ECO:0000313" key="3">
    <source>
        <dbReference type="Proteomes" id="UP001189429"/>
    </source>
</evidence>
<evidence type="ECO:0000313" key="2">
    <source>
        <dbReference type="EMBL" id="CAK0897928.1"/>
    </source>
</evidence>
<reference evidence="2" key="1">
    <citation type="submission" date="2023-10" db="EMBL/GenBank/DDBJ databases">
        <authorList>
            <person name="Chen Y."/>
            <person name="Shah S."/>
            <person name="Dougan E. K."/>
            <person name="Thang M."/>
            <person name="Chan C."/>
        </authorList>
    </citation>
    <scope>NUCLEOTIDE SEQUENCE [LARGE SCALE GENOMIC DNA]</scope>
</reference>
<dbReference type="EMBL" id="CAUYUJ010020403">
    <property type="protein sequence ID" value="CAK0897928.1"/>
    <property type="molecule type" value="Genomic_DNA"/>
</dbReference>
<keyword evidence="3" id="KW-1185">Reference proteome</keyword>
<evidence type="ECO:0000256" key="1">
    <source>
        <dbReference type="SAM" id="MobiDB-lite"/>
    </source>
</evidence>
<accession>A0ABN9XIH6</accession>
<feature type="non-terminal residue" evidence="2">
    <location>
        <position position="1"/>
    </location>
</feature>
<proteinExistence type="predicted"/>
<organism evidence="2 3">
    <name type="scientific">Prorocentrum cordatum</name>
    <dbReference type="NCBI Taxonomy" id="2364126"/>
    <lineage>
        <taxon>Eukaryota</taxon>
        <taxon>Sar</taxon>
        <taxon>Alveolata</taxon>
        <taxon>Dinophyceae</taxon>
        <taxon>Prorocentrales</taxon>
        <taxon>Prorocentraceae</taxon>
        <taxon>Prorocentrum</taxon>
    </lineage>
</organism>
<dbReference type="Proteomes" id="UP001189429">
    <property type="component" value="Unassembled WGS sequence"/>
</dbReference>
<feature type="non-terminal residue" evidence="2">
    <location>
        <position position="276"/>
    </location>
</feature>
<feature type="region of interest" description="Disordered" evidence="1">
    <location>
        <begin position="127"/>
        <end position="150"/>
    </location>
</feature>
<protein>
    <recommendedName>
        <fullName evidence="4">Phospholipase B-like</fullName>
    </recommendedName>
</protein>
<gene>
    <name evidence="2" type="ORF">PCOR1329_LOCUS75968</name>
</gene>